<dbReference type="OrthoDB" id="598356at2"/>
<evidence type="ECO:0000313" key="2">
    <source>
        <dbReference type="Proteomes" id="UP000306402"/>
    </source>
</evidence>
<reference evidence="1 2" key="1">
    <citation type="submission" date="2019-05" db="EMBL/GenBank/DDBJ databases">
        <authorList>
            <person name="Qu J.-H."/>
        </authorList>
    </citation>
    <scope>NUCLEOTIDE SEQUENCE [LARGE SCALE GENOMIC DNA]</scope>
    <source>
        <strain evidence="1 2">T17</strain>
    </source>
</reference>
<dbReference type="InterPro" id="IPR003749">
    <property type="entry name" value="ThiS/MoaD-like"/>
</dbReference>
<dbReference type="Pfam" id="PF02597">
    <property type="entry name" value="ThiS"/>
    <property type="match status" value="1"/>
</dbReference>
<dbReference type="Proteomes" id="UP000306402">
    <property type="component" value="Unassembled WGS sequence"/>
</dbReference>
<dbReference type="RefSeq" id="WP_138367192.1">
    <property type="nucleotide sequence ID" value="NZ_VCEJ01000005.1"/>
</dbReference>
<protein>
    <submittedName>
        <fullName evidence="1">MoaD/ThiS family protein</fullName>
    </submittedName>
</protein>
<dbReference type="SUPFAM" id="SSF54285">
    <property type="entry name" value="MoaD/ThiS"/>
    <property type="match status" value="1"/>
</dbReference>
<accession>A0A5R9KRK4</accession>
<dbReference type="InterPro" id="IPR016155">
    <property type="entry name" value="Mopterin_synth/thiamin_S_b"/>
</dbReference>
<dbReference type="InterPro" id="IPR012675">
    <property type="entry name" value="Beta-grasp_dom_sf"/>
</dbReference>
<gene>
    <name evidence="1" type="ORF">FEN17_20130</name>
</gene>
<dbReference type="Gene3D" id="3.10.20.30">
    <property type="match status" value="1"/>
</dbReference>
<proteinExistence type="predicted"/>
<evidence type="ECO:0000313" key="1">
    <source>
        <dbReference type="EMBL" id="TLU98902.1"/>
    </source>
</evidence>
<organism evidence="1 2">
    <name type="scientific">Dyadobacter luticola</name>
    <dbReference type="NCBI Taxonomy" id="1979387"/>
    <lineage>
        <taxon>Bacteria</taxon>
        <taxon>Pseudomonadati</taxon>
        <taxon>Bacteroidota</taxon>
        <taxon>Cytophagia</taxon>
        <taxon>Cytophagales</taxon>
        <taxon>Spirosomataceae</taxon>
        <taxon>Dyadobacter</taxon>
    </lineage>
</organism>
<dbReference type="CDD" id="cd00754">
    <property type="entry name" value="Ubl_MoaD"/>
    <property type="match status" value="1"/>
</dbReference>
<dbReference type="EMBL" id="VCEJ01000005">
    <property type="protein sequence ID" value="TLU98902.1"/>
    <property type="molecule type" value="Genomic_DNA"/>
</dbReference>
<dbReference type="AlphaFoldDB" id="A0A5R9KRK4"/>
<name>A0A5R9KRK4_9BACT</name>
<keyword evidence="2" id="KW-1185">Reference proteome</keyword>
<sequence length="79" mass="8792">MSIHITYFGMLAEIAGQADESWIADENLTVGKFRSLLLEKYPRMGEKKFKIAVNQQISEDFVPIEMSSEVAVLPPFAGG</sequence>
<comment type="caution">
    <text evidence="1">The sequence shown here is derived from an EMBL/GenBank/DDBJ whole genome shotgun (WGS) entry which is preliminary data.</text>
</comment>